<evidence type="ECO:0000256" key="8">
    <source>
        <dbReference type="ARBA" id="ARBA00022691"/>
    </source>
</evidence>
<dbReference type="InterPro" id="IPR000682">
    <property type="entry name" value="PCMT"/>
</dbReference>
<sequence length="340" mass="36978">MTTVVVAAEKVPEQHYTHHEGRGATPHRSNPKAIHRELTTLEVQPGMNIAEFGTGSGYSGALLAQLVGSTGTVTSLDIDTYLVKWANLIHHERGIDNVRCHTADGTVGFPERAPYDRLVAWCTPPLLPKAWVDQVSDSGLIVAPLPIAAVPNMTVVAKIRIHGGEPAVEQVFNGGYIEATASPKTDLDLPGRWVDWEIRVPAPSWISIAWREQDDRLHTGARTALGRLLKDPHTEPYSGEEVDWPSWRTYAASLAEPQLTMAGISPDLWAIGHSTPTTAAVLQQDGSIIADAPDSPSLSVLRDWLTAWEDAGRPAPEAYTPTLVSRDEPGLSGWNLRLAR</sequence>
<reference evidence="13" key="1">
    <citation type="journal article" date="2019" name="Int. J. Syst. Evol. Microbiol.">
        <title>The Global Catalogue of Microorganisms (GCM) 10K type strain sequencing project: providing services to taxonomists for standard genome sequencing and annotation.</title>
        <authorList>
            <consortium name="The Broad Institute Genomics Platform"/>
            <consortium name="The Broad Institute Genome Sequencing Center for Infectious Disease"/>
            <person name="Wu L."/>
            <person name="Ma J."/>
        </authorList>
    </citation>
    <scope>NUCLEOTIDE SEQUENCE [LARGE SCALE GENOMIC DNA]</scope>
    <source>
        <strain evidence="13">JCM 3399</strain>
    </source>
</reference>
<comment type="caution">
    <text evidence="12">The sequence shown here is derived from an EMBL/GenBank/DDBJ whole genome shotgun (WGS) entry which is preliminary data.</text>
</comment>
<evidence type="ECO:0000256" key="5">
    <source>
        <dbReference type="ARBA" id="ARBA00022490"/>
    </source>
</evidence>
<keyword evidence="7" id="KW-0808">Transferase</keyword>
<evidence type="ECO:0000313" key="12">
    <source>
        <dbReference type="EMBL" id="GGU59941.1"/>
    </source>
</evidence>
<accession>A0ABQ2V2F8</accession>
<evidence type="ECO:0000256" key="4">
    <source>
        <dbReference type="ARBA" id="ARBA00013346"/>
    </source>
</evidence>
<evidence type="ECO:0000256" key="10">
    <source>
        <dbReference type="ARBA" id="ARBA00031323"/>
    </source>
</evidence>
<comment type="similarity">
    <text evidence="2">Belongs to the methyltransferase superfamily. L-isoaspartyl/D-aspartyl protein methyltransferase family.</text>
</comment>
<dbReference type="PANTHER" id="PTHR11579">
    <property type="entry name" value="PROTEIN-L-ISOASPARTATE O-METHYLTRANSFERASE"/>
    <property type="match status" value="1"/>
</dbReference>
<organism evidence="12 13">
    <name type="scientific">Streptomyces albospinus</name>
    <dbReference type="NCBI Taxonomy" id="285515"/>
    <lineage>
        <taxon>Bacteria</taxon>
        <taxon>Bacillati</taxon>
        <taxon>Actinomycetota</taxon>
        <taxon>Actinomycetes</taxon>
        <taxon>Kitasatosporales</taxon>
        <taxon>Streptomycetaceae</taxon>
        <taxon>Streptomyces</taxon>
    </lineage>
</organism>
<evidence type="ECO:0000256" key="7">
    <source>
        <dbReference type="ARBA" id="ARBA00022679"/>
    </source>
</evidence>
<dbReference type="Proteomes" id="UP000654471">
    <property type="component" value="Unassembled WGS sequence"/>
</dbReference>
<dbReference type="RefSeq" id="WP_229852201.1">
    <property type="nucleotide sequence ID" value="NZ_BMRP01000007.1"/>
</dbReference>
<evidence type="ECO:0000256" key="1">
    <source>
        <dbReference type="ARBA" id="ARBA00004496"/>
    </source>
</evidence>
<gene>
    <name evidence="12" type="ORF">GCM10010211_26200</name>
</gene>
<keyword evidence="6" id="KW-0489">Methyltransferase</keyword>
<keyword evidence="5" id="KW-0963">Cytoplasm</keyword>
<comment type="subcellular location">
    <subcellularLocation>
        <location evidence="1">Cytoplasm</location>
    </subcellularLocation>
</comment>
<keyword evidence="13" id="KW-1185">Reference proteome</keyword>
<evidence type="ECO:0000313" key="13">
    <source>
        <dbReference type="Proteomes" id="UP000654471"/>
    </source>
</evidence>
<dbReference type="SUPFAM" id="SSF53335">
    <property type="entry name" value="S-adenosyl-L-methionine-dependent methyltransferases"/>
    <property type="match status" value="1"/>
</dbReference>
<dbReference type="EC" id="2.1.1.77" evidence="3"/>
<dbReference type="InterPro" id="IPR029063">
    <property type="entry name" value="SAM-dependent_MTases_sf"/>
</dbReference>
<evidence type="ECO:0000256" key="9">
    <source>
        <dbReference type="ARBA" id="ARBA00030757"/>
    </source>
</evidence>
<dbReference type="EMBL" id="BMRP01000007">
    <property type="protein sequence ID" value="GGU59941.1"/>
    <property type="molecule type" value="Genomic_DNA"/>
</dbReference>
<evidence type="ECO:0000256" key="3">
    <source>
        <dbReference type="ARBA" id="ARBA00011890"/>
    </source>
</evidence>
<dbReference type="PANTHER" id="PTHR11579:SF0">
    <property type="entry name" value="PROTEIN-L-ISOASPARTATE(D-ASPARTATE) O-METHYLTRANSFERASE"/>
    <property type="match status" value="1"/>
</dbReference>
<evidence type="ECO:0000256" key="6">
    <source>
        <dbReference type="ARBA" id="ARBA00022603"/>
    </source>
</evidence>
<proteinExistence type="inferred from homology"/>
<dbReference type="Gene3D" id="3.40.50.150">
    <property type="entry name" value="Vaccinia Virus protein VP39"/>
    <property type="match status" value="1"/>
</dbReference>
<protein>
    <recommendedName>
        <fullName evidence="4">Protein-L-isoaspartate O-methyltransferase</fullName>
        <ecNumber evidence="3">2.1.1.77</ecNumber>
    </recommendedName>
    <alternativeName>
        <fullName evidence="11">L-isoaspartyl protein carboxyl methyltransferase</fullName>
    </alternativeName>
    <alternativeName>
        <fullName evidence="9">Protein L-isoaspartyl methyltransferase</fullName>
    </alternativeName>
    <alternativeName>
        <fullName evidence="10">Protein-beta-aspartate methyltransferase</fullName>
    </alternativeName>
</protein>
<evidence type="ECO:0000256" key="2">
    <source>
        <dbReference type="ARBA" id="ARBA00005369"/>
    </source>
</evidence>
<evidence type="ECO:0000256" key="11">
    <source>
        <dbReference type="ARBA" id="ARBA00031350"/>
    </source>
</evidence>
<dbReference type="CDD" id="cd02440">
    <property type="entry name" value="AdoMet_MTases"/>
    <property type="match status" value="1"/>
</dbReference>
<keyword evidence="8" id="KW-0949">S-adenosyl-L-methionine</keyword>
<name>A0ABQ2V2F8_9ACTN</name>
<dbReference type="Pfam" id="PF01135">
    <property type="entry name" value="PCMT"/>
    <property type="match status" value="1"/>
</dbReference>